<evidence type="ECO:0000256" key="1">
    <source>
        <dbReference type="ARBA" id="ARBA00023125"/>
    </source>
</evidence>
<feature type="compositionally biased region" description="Basic and acidic residues" evidence="3">
    <location>
        <begin position="176"/>
        <end position="185"/>
    </location>
</feature>
<dbReference type="CDD" id="cd03768">
    <property type="entry name" value="SR_ResInv"/>
    <property type="match status" value="1"/>
</dbReference>
<evidence type="ECO:0000313" key="5">
    <source>
        <dbReference type="EMBL" id="KKL83004.1"/>
    </source>
</evidence>
<gene>
    <name evidence="5" type="ORF">LCGC14_1979120</name>
</gene>
<keyword evidence="2" id="KW-0233">DNA recombination</keyword>
<dbReference type="InterPro" id="IPR006119">
    <property type="entry name" value="Resolv_N"/>
</dbReference>
<proteinExistence type="predicted"/>
<comment type="caution">
    <text evidence="5">The sequence shown here is derived from an EMBL/GenBank/DDBJ whole genome shotgun (WGS) entry which is preliminary data.</text>
</comment>
<dbReference type="PANTHER" id="PTHR30461:SF2">
    <property type="entry name" value="SERINE RECOMBINASE PINE-RELATED"/>
    <property type="match status" value="1"/>
</dbReference>
<name>A0A0F9F9F7_9ZZZZ</name>
<protein>
    <recommendedName>
        <fullName evidence="4">Resolvase/invertase-type recombinase catalytic domain-containing protein</fullName>
    </recommendedName>
</protein>
<accession>A0A0F9F9F7</accession>
<dbReference type="Gene3D" id="3.40.50.1390">
    <property type="entry name" value="Resolvase, N-terminal catalytic domain"/>
    <property type="match status" value="1"/>
</dbReference>
<dbReference type="SUPFAM" id="SSF53041">
    <property type="entry name" value="Resolvase-like"/>
    <property type="match status" value="1"/>
</dbReference>
<dbReference type="PROSITE" id="PS51736">
    <property type="entry name" value="RECOMBINASES_3"/>
    <property type="match status" value="1"/>
</dbReference>
<dbReference type="GO" id="GO:0003677">
    <property type="term" value="F:DNA binding"/>
    <property type="evidence" value="ECO:0007669"/>
    <property type="project" value="UniProtKB-KW"/>
</dbReference>
<dbReference type="SMART" id="SM00857">
    <property type="entry name" value="Resolvase"/>
    <property type="match status" value="1"/>
</dbReference>
<feature type="domain" description="Resolvase/invertase-type recombinase catalytic" evidence="4">
    <location>
        <begin position="3"/>
        <end position="146"/>
    </location>
</feature>
<evidence type="ECO:0000259" key="4">
    <source>
        <dbReference type="PROSITE" id="PS51736"/>
    </source>
</evidence>
<dbReference type="EMBL" id="LAZR01022111">
    <property type="protein sequence ID" value="KKL83004.1"/>
    <property type="molecule type" value="Genomic_DNA"/>
</dbReference>
<dbReference type="GO" id="GO:0000150">
    <property type="term" value="F:DNA strand exchange activity"/>
    <property type="evidence" value="ECO:0007669"/>
    <property type="project" value="InterPro"/>
</dbReference>
<keyword evidence="1" id="KW-0238">DNA-binding</keyword>
<organism evidence="5">
    <name type="scientific">marine sediment metagenome</name>
    <dbReference type="NCBI Taxonomy" id="412755"/>
    <lineage>
        <taxon>unclassified sequences</taxon>
        <taxon>metagenomes</taxon>
        <taxon>ecological metagenomes</taxon>
    </lineage>
</organism>
<feature type="compositionally biased region" description="Basic residues" evidence="3">
    <location>
        <begin position="150"/>
        <end position="164"/>
    </location>
</feature>
<sequence length="185" mass="20873">MNRIAIYARVSTDKDQHPETQLHALRQYVEQRGWNVVKEYVDTASAKDLRGRTAWRELLDQARKGGIDLVLVTKLDRAFRSTKDTYDGLAYLDQHGVGFVASTQPIDTSTSTGKLLLGVLAAVAEFERELIVERTLEGLNRARAQGKTLGRPRGRKDTKKRKKSGYFQRWAGSRENGSEPARKAK</sequence>
<reference evidence="5" key="1">
    <citation type="journal article" date="2015" name="Nature">
        <title>Complex archaea that bridge the gap between prokaryotes and eukaryotes.</title>
        <authorList>
            <person name="Spang A."/>
            <person name="Saw J.H."/>
            <person name="Jorgensen S.L."/>
            <person name="Zaremba-Niedzwiedzka K."/>
            <person name="Martijn J."/>
            <person name="Lind A.E."/>
            <person name="van Eijk R."/>
            <person name="Schleper C."/>
            <person name="Guy L."/>
            <person name="Ettema T.J."/>
        </authorList>
    </citation>
    <scope>NUCLEOTIDE SEQUENCE</scope>
</reference>
<evidence type="ECO:0000256" key="3">
    <source>
        <dbReference type="SAM" id="MobiDB-lite"/>
    </source>
</evidence>
<feature type="region of interest" description="Disordered" evidence="3">
    <location>
        <begin position="143"/>
        <end position="185"/>
    </location>
</feature>
<dbReference type="AlphaFoldDB" id="A0A0F9F9F7"/>
<dbReference type="InterPro" id="IPR036162">
    <property type="entry name" value="Resolvase-like_N_sf"/>
</dbReference>
<evidence type="ECO:0000256" key="2">
    <source>
        <dbReference type="ARBA" id="ARBA00023172"/>
    </source>
</evidence>
<dbReference type="InterPro" id="IPR050639">
    <property type="entry name" value="SSR_resolvase"/>
</dbReference>
<dbReference type="PANTHER" id="PTHR30461">
    <property type="entry name" value="DNA-INVERTASE FROM LAMBDOID PROPHAGE"/>
    <property type="match status" value="1"/>
</dbReference>
<dbReference type="Pfam" id="PF00239">
    <property type="entry name" value="Resolvase"/>
    <property type="match status" value="1"/>
</dbReference>